<proteinExistence type="predicted"/>
<feature type="region of interest" description="Disordered" evidence="1">
    <location>
        <begin position="403"/>
        <end position="464"/>
    </location>
</feature>
<dbReference type="GO" id="GO:0016020">
    <property type="term" value="C:membrane"/>
    <property type="evidence" value="ECO:0000318"/>
    <property type="project" value="GO_Central"/>
</dbReference>
<dbReference type="PANTHER" id="PTHR21780">
    <property type="entry name" value="TRANSMEMBRANE PROTEIN 209"/>
    <property type="match status" value="1"/>
</dbReference>
<keyword evidence="3" id="KW-1185">Reference proteome</keyword>
<reference evidence="2" key="2">
    <citation type="submission" date="2022-06" db="UniProtKB">
        <authorList>
            <consortium name="EnsemblMetazoa"/>
        </authorList>
    </citation>
    <scope>IDENTIFICATION</scope>
    <source>
        <strain evidence="2">PS312</strain>
    </source>
</reference>
<dbReference type="PANTHER" id="PTHR21780:SF0">
    <property type="entry name" value="TRANSMEMBRANE PROTEIN 209"/>
    <property type="match status" value="1"/>
</dbReference>
<gene>
    <name evidence="2" type="primary">WBGene00304660</name>
</gene>
<evidence type="ECO:0000313" key="3">
    <source>
        <dbReference type="Proteomes" id="UP000005239"/>
    </source>
</evidence>
<sequence>MPPSSSTPTTSLSPGRMAFIDSATTPLKQRLAREEAATVKERYIGHAIVSSLVLAAASADRFWFECALLTALTRDTLPDELTCLLNMTLMVLSLTWLALSGYHSVLSSNGAATERAAAGGGRGDQGSKKSTVLTSTPALSNTSLPMTPQRGGGARTGGGGGGQEDKGVISPIFPIPESTIFGTPQQTPTPGALRNRRADYRPLYGASSPARPDLSWIDDHEFGAAPAARGGASNRSALSLSSARSHSASFASGPSSPSATGAGMIADLASSAPFQARVAALPSTKMLTSIHTQEQVDALLAKSRADSTSAAAAGGAGGDKINQSTSFYQAMLQLDGLELHPYQMSKDAAESKNDPYDVVYESNGGVHLSPRSTGTSPTGSDDTARFRVELAAQRAAAVAAATAAAGGASPIDGRRRRLSHASSPSRGLPGAEGTASGGTAGAERGGGVARRRRGEGHSALTESELSRAEQRLRFWMVNTIVRPLNDGIKAMNKRFESDLAPLHLRIGTSTVEQITAALTAHPELVQTHLPYLLPYLRLHANQTYLVARIASLALGSCMADFSWASGGPTPAGEVGMAGAAADKAAAASPLSARLAPRPWTDALPTDTQLVLSLFGAYMDTRLTSCAIVQGHNVDQPFSSRFTLISPAKPTALHQAAGAFYVHLASLNPPSLEFVSIASDGQSTIKTRQLFRALVLFLQHAAYENDGFIDRLPLAGPVLNLAPVLSGY</sequence>
<evidence type="ECO:0000313" key="2">
    <source>
        <dbReference type="EnsemblMetazoa" id="PPA46881.1"/>
    </source>
</evidence>
<feature type="region of interest" description="Disordered" evidence="1">
    <location>
        <begin position="360"/>
        <end position="382"/>
    </location>
</feature>
<dbReference type="Pfam" id="PF09786">
    <property type="entry name" value="CytochromB561_N"/>
    <property type="match status" value="1"/>
</dbReference>
<feature type="compositionally biased region" description="Low complexity" evidence="1">
    <location>
        <begin position="369"/>
        <end position="381"/>
    </location>
</feature>
<dbReference type="InterPro" id="IPR019176">
    <property type="entry name" value="Cytochrome_B561-rel"/>
</dbReference>
<organism evidence="2 3">
    <name type="scientific">Pristionchus pacificus</name>
    <name type="common">Parasitic nematode worm</name>
    <dbReference type="NCBI Taxonomy" id="54126"/>
    <lineage>
        <taxon>Eukaryota</taxon>
        <taxon>Metazoa</taxon>
        <taxon>Ecdysozoa</taxon>
        <taxon>Nematoda</taxon>
        <taxon>Chromadorea</taxon>
        <taxon>Rhabditida</taxon>
        <taxon>Rhabditina</taxon>
        <taxon>Diplogasteromorpha</taxon>
        <taxon>Diplogasteroidea</taxon>
        <taxon>Neodiplogasteridae</taxon>
        <taxon>Pristionchus</taxon>
    </lineage>
</organism>
<evidence type="ECO:0000256" key="1">
    <source>
        <dbReference type="SAM" id="MobiDB-lite"/>
    </source>
</evidence>
<dbReference type="EnsemblMetazoa" id="PPA46881.1">
    <property type="protein sequence ID" value="PPA46881.1"/>
    <property type="gene ID" value="WBGene00304660"/>
</dbReference>
<reference evidence="3" key="1">
    <citation type="journal article" date="2008" name="Nat. Genet.">
        <title>The Pristionchus pacificus genome provides a unique perspective on nematode lifestyle and parasitism.</title>
        <authorList>
            <person name="Dieterich C."/>
            <person name="Clifton S.W."/>
            <person name="Schuster L.N."/>
            <person name="Chinwalla A."/>
            <person name="Delehaunty K."/>
            <person name="Dinkelacker I."/>
            <person name="Fulton L."/>
            <person name="Fulton R."/>
            <person name="Godfrey J."/>
            <person name="Minx P."/>
            <person name="Mitreva M."/>
            <person name="Roeseler W."/>
            <person name="Tian H."/>
            <person name="Witte H."/>
            <person name="Yang S.P."/>
            <person name="Wilson R.K."/>
            <person name="Sommer R.J."/>
        </authorList>
    </citation>
    <scope>NUCLEOTIDE SEQUENCE [LARGE SCALE GENOMIC DNA]</scope>
    <source>
        <strain evidence="3">PS312</strain>
    </source>
</reference>
<feature type="region of interest" description="Disordered" evidence="1">
    <location>
        <begin position="115"/>
        <end position="195"/>
    </location>
</feature>
<name>A0A8R1Z328_PRIPA</name>
<feature type="compositionally biased region" description="Polar residues" evidence="1">
    <location>
        <begin position="128"/>
        <end position="146"/>
    </location>
</feature>
<accession>A0A8R1Z328</accession>
<protein>
    <recommendedName>
        <fullName evidence="4">Transmembrane protein 209</fullName>
    </recommendedName>
</protein>
<dbReference type="Proteomes" id="UP000005239">
    <property type="component" value="Unassembled WGS sequence"/>
</dbReference>
<feature type="compositionally biased region" description="Gly residues" evidence="1">
    <location>
        <begin position="150"/>
        <end position="162"/>
    </location>
</feature>
<feature type="compositionally biased region" description="Polar residues" evidence="1">
    <location>
        <begin position="180"/>
        <end position="189"/>
    </location>
</feature>
<evidence type="ECO:0008006" key="4">
    <source>
        <dbReference type="Google" id="ProtNLM"/>
    </source>
</evidence>
<dbReference type="AlphaFoldDB" id="A0A8R1Z328"/>
<feature type="compositionally biased region" description="Gly residues" evidence="1">
    <location>
        <begin position="435"/>
        <end position="448"/>
    </location>
</feature>
<dbReference type="OrthoDB" id="509821at2759"/>